<dbReference type="Pfam" id="PF14034">
    <property type="entry name" value="Spore_YtrH"/>
    <property type="match status" value="1"/>
</dbReference>
<evidence type="ECO:0000313" key="2">
    <source>
        <dbReference type="Proteomes" id="UP000193834"/>
    </source>
</evidence>
<dbReference type="STRING" id="1852522.SAMN06295960_3677"/>
<evidence type="ECO:0000313" key="1">
    <source>
        <dbReference type="EMBL" id="SMG54197.1"/>
    </source>
</evidence>
<proteinExistence type="predicted"/>
<reference evidence="1 2" key="1">
    <citation type="submission" date="2017-04" db="EMBL/GenBank/DDBJ databases">
        <authorList>
            <person name="Afonso C.L."/>
            <person name="Miller P.J."/>
            <person name="Scott M.A."/>
            <person name="Spackman E."/>
            <person name="Goraichik I."/>
            <person name="Dimitrov K.M."/>
            <person name="Suarez D.L."/>
            <person name="Swayne D.E."/>
        </authorList>
    </citation>
    <scope>NUCLEOTIDE SEQUENCE [LARGE SCALE GENOMIC DNA]</scope>
    <source>
        <strain evidence="1 2">11</strain>
    </source>
</reference>
<organism evidence="1 2">
    <name type="scientific">Paenibacillus aquistagni</name>
    <dbReference type="NCBI Taxonomy" id="1852522"/>
    <lineage>
        <taxon>Bacteria</taxon>
        <taxon>Bacillati</taxon>
        <taxon>Bacillota</taxon>
        <taxon>Bacilli</taxon>
        <taxon>Bacillales</taxon>
        <taxon>Paenibacillaceae</taxon>
        <taxon>Paenibacillus</taxon>
    </lineage>
</organism>
<keyword evidence="2" id="KW-1185">Reference proteome</keyword>
<accession>A0A1X7LKZ1</accession>
<dbReference type="RefSeq" id="WP_085496582.1">
    <property type="nucleotide sequence ID" value="NZ_FXAZ01000005.1"/>
</dbReference>
<protein>
    <submittedName>
        <fullName evidence="1">Sporulation protein YtrH</fullName>
    </submittedName>
</protein>
<gene>
    <name evidence="1" type="ORF">SAMN06295960_3677</name>
</gene>
<dbReference type="InterPro" id="IPR025689">
    <property type="entry name" value="Spore_YtrH"/>
</dbReference>
<dbReference type="EMBL" id="FXAZ01000005">
    <property type="protein sequence ID" value="SMG54197.1"/>
    <property type="molecule type" value="Genomic_DNA"/>
</dbReference>
<dbReference type="OrthoDB" id="2381692at2"/>
<name>A0A1X7LKZ1_9BACL</name>
<sequence length="108" mass="11618">MSDFFSKAIIDFCIALGVVVGGSMLAGIGSVIALKSPVDTMRHIAEHLKIWAIVAAVGGTIDPLRIIETNFMLGNLPPVFKQLMLILVSFLGAHLGTELIQWICRARG</sequence>
<dbReference type="Proteomes" id="UP000193834">
    <property type="component" value="Unassembled WGS sequence"/>
</dbReference>
<dbReference type="AlphaFoldDB" id="A0A1X7LKZ1"/>